<keyword evidence="3" id="KW-1185">Reference proteome</keyword>
<keyword evidence="1" id="KW-0812">Transmembrane</keyword>
<dbReference type="AlphaFoldDB" id="A0A518BXA8"/>
<organism evidence="2 3">
    <name type="scientific">Mucisphaera calidilacus</name>
    <dbReference type="NCBI Taxonomy" id="2527982"/>
    <lineage>
        <taxon>Bacteria</taxon>
        <taxon>Pseudomonadati</taxon>
        <taxon>Planctomycetota</taxon>
        <taxon>Phycisphaerae</taxon>
        <taxon>Phycisphaerales</taxon>
        <taxon>Phycisphaeraceae</taxon>
        <taxon>Mucisphaera</taxon>
    </lineage>
</organism>
<accession>A0A518BXA8</accession>
<dbReference type="EMBL" id="CP036280">
    <property type="protein sequence ID" value="QDU71607.1"/>
    <property type="molecule type" value="Genomic_DNA"/>
</dbReference>
<feature type="transmembrane region" description="Helical" evidence="1">
    <location>
        <begin position="43"/>
        <end position="61"/>
    </location>
</feature>
<proteinExistence type="predicted"/>
<keyword evidence="1" id="KW-1133">Transmembrane helix</keyword>
<name>A0A518BXA8_9BACT</name>
<evidence type="ECO:0000313" key="2">
    <source>
        <dbReference type="EMBL" id="QDU71607.1"/>
    </source>
</evidence>
<keyword evidence="1" id="KW-0472">Membrane</keyword>
<sequence>MANNAQPTSTAFCIVAGAVSGLLMAVVVMGIPRLLSIDIPVRAEQVVACVIATVTATWVATRLAKRG</sequence>
<reference evidence="2 3" key="1">
    <citation type="submission" date="2019-02" db="EMBL/GenBank/DDBJ databases">
        <title>Deep-cultivation of Planctomycetes and their phenomic and genomic characterization uncovers novel biology.</title>
        <authorList>
            <person name="Wiegand S."/>
            <person name="Jogler M."/>
            <person name="Boedeker C."/>
            <person name="Pinto D."/>
            <person name="Vollmers J."/>
            <person name="Rivas-Marin E."/>
            <person name="Kohn T."/>
            <person name="Peeters S.H."/>
            <person name="Heuer A."/>
            <person name="Rast P."/>
            <person name="Oberbeckmann S."/>
            <person name="Bunk B."/>
            <person name="Jeske O."/>
            <person name="Meyerdierks A."/>
            <person name="Storesund J.E."/>
            <person name="Kallscheuer N."/>
            <person name="Luecker S."/>
            <person name="Lage O.M."/>
            <person name="Pohl T."/>
            <person name="Merkel B.J."/>
            <person name="Hornburger P."/>
            <person name="Mueller R.-W."/>
            <person name="Bruemmer F."/>
            <person name="Labrenz M."/>
            <person name="Spormann A.M."/>
            <person name="Op den Camp H."/>
            <person name="Overmann J."/>
            <person name="Amann R."/>
            <person name="Jetten M.S.M."/>
            <person name="Mascher T."/>
            <person name="Medema M.H."/>
            <person name="Devos D.P."/>
            <person name="Kaster A.-K."/>
            <person name="Ovreas L."/>
            <person name="Rohde M."/>
            <person name="Galperin M.Y."/>
            <person name="Jogler C."/>
        </authorList>
    </citation>
    <scope>NUCLEOTIDE SEQUENCE [LARGE SCALE GENOMIC DNA]</scope>
    <source>
        <strain evidence="2 3">Pan265</strain>
    </source>
</reference>
<dbReference type="KEGG" id="mcad:Pan265_14590"/>
<feature type="transmembrane region" description="Helical" evidence="1">
    <location>
        <begin position="12"/>
        <end position="31"/>
    </location>
</feature>
<evidence type="ECO:0000313" key="3">
    <source>
        <dbReference type="Proteomes" id="UP000320386"/>
    </source>
</evidence>
<gene>
    <name evidence="2" type="ORF">Pan265_14590</name>
</gene>
<dbReference type="Proteomes" id="UP000320386">
    <property type="component" value="Chromosome"/>
</dbReference>
<protein>
    <submittedName>
        <fullName evidence="2">Uncharacterized protein</fullName>
    </submittedName>
</protein>
<evidence type="ECO:0000256" key="1">
    <source>
        <dbReference type="SAM" id="Phobius"/>
    </source>
</evidence>
<dbReference type="RefSeq" id="WP_145445745.1">
    <property type="nucleotide sequence ID" value="NZ_CP036280.1"/>
</dbReference>